<dbReference type="Proteomes" id="UP000654670">
    <property type="component" value="Unassembled WGS sequence"/>
</dbReference>
<organism evidence="1 2">
    <name type="scientific">Sporolactobacillus putidus</name>
    <dbReference type="NCBI Taxonomy" id="492735"/>
    <lineage>
        <taxon>Bacteria</taxon>
        <taxon>Bacillati</taxon>
        <taxon>Bacillota</taxon>
        <taxon>Bacilli</taxon>
        <taxon>Bacillales</taxon>
        <taxon>Sporolactobacillaceae</taxon>
        <taxon>Sporolactobacillus</taxon>
    </lineage>
</organism>
<dbReference type="AlphaFoldDB" id="A0A917W3E6"/>
<gene>
    <name evidence="1" type="ORF">GCM10007968_23950</name>
</gene>
<dbReference type="EMBL" id="BMOK01000011">
    <property type="protein sequence ID" value="GGL59198.1"/>
    <property type="molecule type" value="Genomic_DNA"/>
</dbReference>
<reference evidence="1" key="2">
    <citation type="submission" date="2020-09" db="EMBL/GenBank/DDBJ databases">
        <authorList>
            <person name="Sun Q."/>
            <person name="Ohkuma M."/>
        </authorList>
    </citation>
    <scope>NUCLEOTIDE SEQUENCE</scope>
    <source>
        <strain evidence="1">JCM 15325</strain>
    </source>
</reference>
<reference evidence="1" key="1">
    <citation type="journal article" date="2014" name="Int. J. Syst. Evol. Microbiol.">
        <title>Complete genome sequence of Corynebacterium casei LMG S-19264T (=DSM 44701T), isolated from a smear-ripened cheese.</title>
        <authorList>
            <consortium name="US DOE Joint Genome Institute (JGI-PGF)"/>
            <person name="Walter F."/>
            <person name="Albersmeier A."/>
            <person name="Kalinowski J."/>
            <person name="Ruckert C."/>
        </authorList>
    </citation>
    <scope>NUCLEOTIDE SEQUENCE</scope>
    <source>
        <strain evidence="1">JCM 15325</strain>
    </source>
</reference>
<protein>
    <submittedName>
        <fullName evidence="1">Uncharacterized protein</fullName>
    </submittedName>
</protein>
<sequence length="89" mass="10564">MKNEAVNLKIMLAVEQPEIMENVVFMIRKEADRIIDGALAVAARHIFFEFFLNFLVYWTRTQSYRNSLELLDVKGDFKRFMDHDITSVY</sequence>
<accession>A0A917W3E6</accession>
<keyword evidence="2" id="KW-1185">Reference proteome</keyword>
<comment type="caution">
    <text evidence="1">The sequence shown here is derived from an EMBL/GenBank/DDBJ whole genome shotgun (WGS) entry which is preliminary data.</text>
</comment>
<evidence type="ECO:0000313" key="1">
    <source>
        <dbReference type="EMBL" id="GGL59198.1"/>
    </source>
</evidence>
<evidence type="ECO:0000313" key="2">
    <source>
        <dbReference type="Proteomes" id="UP000654670"/>
    </source>
</evidence>
<proteinExistence type="predicted"/>
<name>A0A917W3E6_9BACL</name>